<name>A0A4Y2BTA4_ARAVE</name>
<reference evidence="1 2" key="1">
    <citation type="journal article" date="2019" name="Sci. Rep.">
        <title>Orb-weaving spider Araneus ventricosus genome elucidates the spidroin gene catalogue.</title>
        <authorList>
            <person name="Kono N."/>
            <person name="Nakamura H."/>
            <person name="Ohtoshi R."/>
            <person name="Moran D.A.P."/>
            <person name="Shinohara A."/>
            <person name="Yoshida Y."/>
            <person name="Fujiwara M."/>
            <person name="Mori M."/>
            <person name="Tomita M."/>
            <person name="Arakawa K."/>
        </authorList>
    </citation>
    <scope>NUCLEOTIDE SEQUENCE [LARGE SCALE GENOMIC DNA]</scope>
</reference>
<dbReference type="EMBL" id="BGPR01000111">
    <property type="protein sequence ID" value="GBL95440.1"/>
    <property type="molecule type" value="Genomic_DNA"/>
</dbReference>
<dbReference type="AlphaFoldDB" id="A0A4Y2BTA4"/>
<dbReference type="OrthoDB" id="6491811at2759"/>
<dbReference type="Proteomes" id="UP000499080">
    <property type="component" value="Unassembled WGS sequence"/>
</dbReference>
<proteinExistence type="predicted"/>
<organism evidence="1 2">
    <name type="scientific">Araneus ventricosus</name>
    <name type="common">Orbweaver spider</name>
    <name type="synonym">Epeira ventricosa</name>
    <dbReference type="NCBI Taxonomy" id="182803"/>
    <lineage>
        <taxon>Eukaryota</taxon>
        <taxon>Metazoa</taxon>
        <taxon>Ecdysozoa</taxon>
        <taxon>Arthropoda</taxon>
        <taxon>Chelicerata</taxon>
        <taxon>Arachnida</taxon>
        <taxon>Araneae</taxon>
        <taxon>Araneomorphae</taxon>
        <taxon>Entelegynae</taxon>
        <taxon>Araneoidea</taxon>
        <taxon>Araneidae</taxon>
        <taxon>Araneus</taxon>
    </lineage>
</organism>
<evidence type="ECO:0000313" key="1">
    <source>
        <dbReference type="EMBL" id="GBL95440.1"/>
    </source>
</evidence>
<comment type="caution">
    <text evidence="1">The sequence shown here is derived from an EMBL/GenBank/DDBJ whole genome shotgun (WGS) entry which is preliminary data.</text>
</comment>
<accession>A0A4Y2BTA4</accession>
<protein>
    <submittedName>
        <fullName evidence="1">Uncharacterized protein</fullName>
    </submittedName>
</protein>
<keyword evidence="2" id="KW-1185">Reference proteome</keyword>
<gene>
    <name evidence="1" type="ORF">AVEN_154830_1</name>
</gene>
<sequence>MAILGKTYAKLKKVYREDCMTLTGIYKLFNCFQHGRENVENDDFQSIHKCQNQKDMRSSLLENQRITIRESYEECSITYNSVQSILTEDLSMRRIFTKFLPKFLSADKKRLAFSCARSL</sequence>
<evidence type="ECO:0000313" key="2">
    <source>
        <dbReference type="Proteomes" id="UP000499080"/>
    </source>
</evidence>